<dbReference type="Pfam" id="PF00583">
    <property type="entry name" value="Acetyltransf_1"/>
    <property type="match status" value="1"/>
</dbReference>
<dbReference type="PROSITE" id="PS51186">
    <property type="entry name" value="GNAT"/>
    <property type="match status" value="1"/>
</dbReference>
<keyword evidence="3" id="KW-1185">Reference proteome</keyword>
<protein>
    <submittedName>
        <fullName evidence="2">Acetyltransferase (GNAT) family protein</fullName>
    </submittedName>
</protein>
<accession>A0AA45HJW5</accession>
<proteinExistence type="predicted"/>
<evidence type="ECO:0000313" key="2">
    <source>
        <dbReference type="EMBL" id="PWJ96497.1"/>
    </source>
</evidence>
<dbReference type="Proteomes" id="UP000245921">
    <property type="component" value="Unassembled WGS sequence"/>
</dbReference>
<dbReference type="GO" id="GO:0016747">
    <property type="term" value="F:acyltransferase activity, transferring groups other than amino-acyl groups"/>
    <property type="evidence" value="ECO:0007669"/>
    <property type="project" value="InterPro"/>
</dbReference>
<dbReference type="AlphaFoldDB" id="A0AA45HJW5"/>
<dbReference type="CDD" id="cd04301">
    <property type="entry name" value="NAT_SF"/>
    <property type="match status" value="1"/>
</dbReference>
<dbReference type="EMBL" id="QGGI01000001">
    <property type="protein sequence ID" value="PWJ96497.1"/>
    <property type="molecule type" value="Genomic_DNA"/>
</dbReference>
<organism evidence="2 3">
    <name type="scientific">Oceanotoga teriensis</name>
    <dbReference type="NCBI Taxonomy" id="515440"/>
    <lineage>
        <taxon>Bacteria</taxon>
        <taxon>Thermotogati</taxon>
        <taxon>Thermotogota</taxon>
        <taxon>Thermotogae</taxon>
        <taxon>Petrotogales</taxon>
        <taxon>Petrotogaceae</taxon>
        <taxon>Oceanotoga</taxon>
    </lineage>
</organism>
<dbReference type="SUPFAM" id="SSF55729">
    <property type="entry name" value="Acyl-CoA N-acyltransferases (Nat)"/>
    <property type="match status" value="1"/>
</dbReference>
<dbReference type="InterPro" id="IPR000182">
    <property type="entry name" value="GNAT_dom"/>
</dbReference>
<feature type="domain" description="N-acetyltransferase" evidence="1">
    <location>
        <begin position="17"/>
        <end position="175"/>
    </location>
</feature>
<evidence type="ECO:0000259" key="1">
    <source>
        <dbReference type="PROSITE" id="PS51186"/>
    </source>
</evidence>
<dbReference type="Gene3D" id="3.40.630.30">
    <property type="match status" value="1"/>
</dbReference>
<reference evidence="2 3" key="1">
    <citation type="submission" date="2018-05" db="EMBL/GenBank/DDBJ databases">
        <title>Genomic Encyclopedia of Type Strains, Phase IV (KMG-IV): sequencing the most valuable type-strain genomes for metagenomic binning, comparative biology and taxonomic classification.</title>
        <authorList>
            <person name="Goeker M."/>
        </authorList>
    </citation>
    <scope>NUCLEOTIDE SEQUENCE [LARGE SCALE GENOMIC DNA]</scope>
    <source>
        <strain evidence="2 3">DSM 24906</strain>
    </source>
</reference>
<gene>
    <name evidence="2" type="ORF">C7380_10169</name>
</gene>
<dbReference type="RefSeq" id="WP_109603493.1">
    <property type="nucleotide sequence ID" value="NZ_QGGI01000001.1"/>
</dbReference>
<sequence length="175" mass="20460">MDYRKLQIDEINRQLFDKFKRYQKVTKCWRKINDEWIIKDISFIDQWSEDNYNELIKCLKKTLDTGGIVYGAFLENSLKGFVSVENGFIGKNKEYSDLSSIHVSEDMRGHGIGKKLFQIAVEWAKSQGAKKMYISAHSAVESQAFYKSLGCQEALEYSKEHVEKEPYDCQLEYLL</sequence>
<dbReference type="InterPro" id="IPR016181">
    <property type="entry name" value="Acyl_CoA_acyltransferase"/>
</dbReference>
<name>A0AA45HJW5_9BACT</name>
<evidence type="ECO:0000313" key="3">
    <source>
        <dbReference type="Proteomes" id="UP000245921"/>
    </source>
</evidence>
<comment type="caution">
    <text evidence="2">The sequence shown here is derived from an EMBL/GenBank/DDBJ whole genome shotgun (WGS) entry which is preliminary data.</text>
</comment>